<dbReference type="EMBL" id="JANAKD010000335">
    <property type="protein sequence ID" value="KAJ3494887.1"/>
    <property type="molecule type" value="Genomic_DNA"/>
</dbReference>
<protein>
    <submittedName>
        <fullName evidence="1">Uncharacterized protein</fullName>
    </submittedName>
</protein>
<reference evidence="1" key="1">
    <citation type="submission" date="2022-07" db="EMBL/GenBank/DDBJ databases">
        <title>Genome Sequence of Lecanicillium saksenae.</title>
        <authorList>
            <person name="Buettner E."/>
        </authorList>
    </citation>
    <scope>NUCLEOTIDE SEQUENCE</scope>
    <source>
        <strain evidence="1">VT-O1</strain>
    </source>
</reference>
<evidence type="ECO:0000313" key="1">
    <source>
        <dbReference type="EMBL" id="KAJ3494887.1"/>
    </source>
</evidence>
<accession>A0ACC1QXQ5</accession>
<dbReference type="Proteomes" id="UP001148737">
    <property type="component" value="Unassembled WGS sequence"/>
</dbReference>
<comment type="caution">
    <text evidence="1">The sequence shown here is derived from an EMBL/GenBank/DDBJ whole genome shotgun (WGS) entry which is preliminary data.</text>
</comment>
<proteinExistence type="predicted"/>
<sequence length="622" mass="69339">MAQLTDLPVELVLKICRRLRSPRDISALLRTCHRTRRVMGQWPYSKHPLSIQRALNYAIKCDSMPIFCLVMELDELDKDLLLFRRLCEAARLKMMAHFISDDVRRRRLSRAALEGEHWNSPLSVAVERNHDKVVEFLLQMHDMTEWMIGSVESDGATALHLATEAKPNNISVVKMLTKAGESVNVQDAVGRSPLNYAITYGDVANIQALLEAGASTELTGGDQFRGLLAPWRTRLWKNFASLEVVGLLLKHGASFSNLGPETIPPIHQLVLDGADALVTFLVQIRPEMLPTSAGGQYSLLASAIAHCTVETCKLLIKRGPKSRTLRRRRHRLQEIAAISGCAKKLAWTLDDGLFQDTTASVEFDHLHRTELLCIAGSPAALELLLQGGRCDKRMYLKELISPLVNWGADIHARGDMGRTVMQMAMTRHHYTSLEMFLTLGADIHTVDDNGNTMLHGVSRNKGGHEVKAAKRLLELGLDPNRPNSEGYTPLDLVLRWHVEGLIKLYVENGANVNSLRMIRPAHHEKGRMMSTMHLAAALLEVFSLRILIRLGANVNGRDDEGRTPLHWAKSMGKPTSAKLLVRAGADVNVCDNEGTAARNVQQGHYEGLDMYWIPALNDCRCC</sequence>
<gene>
    <name evidence="1" type="ORF">NLG97_g3788</name>
</gene>
<evidence type="ECO:0000313" key="2">
    <source>
        <dbReference type="Proteomes" id="UP001148737"/>
    </source>
</evidence>
<keyword evidence="2" id="KW-1185">Reference proteome</keyword>
<name>A0ACC1QXQ5_9HYPO</name>
<organism evidence="1 2">
    <name type="scientific">Lecanicillium saksenae</name>
    <dbReference type="NCBI Taxonomy" id="468837"/>
    <lineage>
        <taxon>Eukaryota</taxon>
        <taxon>Fungi</taxon>
        <taxon>Dikarya</taxon>
        <taxon>Ascomycota</taxon>
        <taxon>Pezizomycotina</taxon>
        <taxon>Sordariomycetes</taxon>
        <taxon>Hypocreomycetidae</taxon>
        <taxon>Hypocreales</taxon>
        <taxon>Cordycipitaceae</taxon>
        <taxon>Lecanicillium</taxon>
    </lineage>
</organism>